<evidence type="ECO:0000256" key="3">
    <source>
        <dbReference type="ARBA" id="ARBA00022989"/>
    </source>
</evidence>
<keyword evidence="8" id="KW-1185">Reference proteome</keyword>
<comment type="subcellular location">
    <subcellularLocation>
        <location evidence="1">Membrane</location>
        <topology evidence="1">Multi-pass membrane protein</topology>
    </subcellularLocation>
</comment>
<evidence type="ECO:0000256" key="5">
    <source>
        <dbReference type="SAM" id="Phobius"/>
    </source>
</evidence>
<dbReference type="AlphaFoldDB" id="A0A1N6QZC8"/>
<dbReference type="GO" id="GO:0016020">
    <property type="term" value="C:membrane"/>
    <property type="evidence" value="ECO:0007669"/>
    <property type="project" value="UniProtKB-SubCell"/>
</dbReference>
<protein>
    <submittedName>
        <fullName evidence="7">DoxX-like family protein</fullName>
    </submittedName>
</protein>
<sequence length="119" mass="12759">MKIKLLCAVLALIFIASGSAKLAGLEFELQAFERWGYPLGFMYFIGVIEVLGGVALLLPRLSALAGGCLALMMIGAVATHVIHAEWPMFVAASLILIFSALRAWLGRSQICALIGRRAP</sequence>
<organism evidence="7 8">
    <name type="scientific">Marinobacterium stanieri</name>
    <dbReference type="NCBI Taxonomy" id="49186"/>
    <lineage>
        <taxon>Bacteria</taxon>
        <taxon>Pseudomonadati</taxon>
        <taxon>Pseudomonadota</taxon>
        <taxon>Gammaproteobacteria</taxon>
        <taxon>Oceanospirillales</taxon>
        <taxon>Oceanospirillaceae</taxon>
        <taxon>Marinobacterium</taxon>
    </lineage>
</organism>
<dbReference type="InterPro" id="IPR032808">
    <property type="entry name" value="DoxX"/>
</dbReference>
<dbReference type="RefSeq" id="WP_076462142.1">
    <property type="nucleotide sequence ID" value="NZ_FTMN01000003.1"/>
</dbReference>
<evidence type="ECO:0000256" key="4">
    <source>
        <dbReference type="ARBA" id="ARBA00023136"/>
    </source>
</evidence>
<keyword evidence="6" id="KW-0732">Signal</keyword>
<dbReference type="Proteomes" id="UP000186895">
    <property type="component" value="Unassembled WGS sequence"/>
</dbReference>
<evidence type="ECO:0000256" key="1">
    <source>
        <dbReference type="ARBA" id="ARBA00004141"/>
    </source>
</evidence>
<gene>
    <name evidence="7" type="ORF">SAMN05421647_1038</name>
</gene>
<keyword evidence="2 5" id="KW-0812">Transmembrane</keyword>
<keyword evidence="4 5" id="KW-0472">Membrane</keyword>
<dbReference type="STRING" id="49186.SAMN05421647_1038"/>
<proteinExistence type="predicted"/>
<feature type="transmembrane region" description="Helical" evidence="5">
    <location>
        <begin position="63"/>
        <end position="82"/>
    </location>
</feature>
<name>A0A1N6QZC8_9GAMM</name>
<keyword evidence="3 5" id="KW-1133">Transmembrane helix</keyword>
<evidence type="ECO:0000313" key="8">
    <source>
        <dbReference type="Proteomes" id="UP000186895"/>
    </source>
</evidence>
<evidence type="ECO:0000256" key="6">
    <source>
        <dbReference type="SAM" id="SignalP"/>
    </source>
</evidence>
<evidence type="ECO:0000313" key="7">
    <source>
        <dbReference type="EMBL" id="SIQ21686.1"/>
    </source>
</evidence>
<dbReference type="EMBL" id="FTMN01000003">
    <property type="protein sequence ID" value="SIQ21686.1"/>
    <property type="molecule type" value="Genomic_DNA"/>
</dbReference>
<evidence type="ECO:0000256" key="2">
    <source>
        <dbReference type="ARBA" id="ARBA00022692"/>
    </source>
</evidence>
<feature type="signal peptide" evidence="6">
    <location>
        <begin position="1"/>
        <end position="22"/>
    </location>
</feature>
<dbReference type="Pfam" id="PF13564">
    <property type="entry name" value="DoxX_2"/>
    <property type="match status" value="1"/>
</dbReference>
<feature type="chain" id="PRO_5012252718" evidence="6">
    <location>
        <begin position="23"/>
        <end position="119"/>
    </location>
</feature>
<feature type="transmembrane region" description="Helical" evidence="5">
    <location>
        <begin position="88"/>
        <end position="105"/>
    </location>
</feature>
<reference evidence="7 8" key="1">
    <citation type="submission" date="2017-01" db="EMBL/GenBank/DDBJ databases">
        <authorList>
            <person name="Mah S.A."/>
            <person name="Swanson W.J."/>
            <person name="Moy G.W."/>
            <person name="Vacquier V.D."/>
        </authorList>
    </citation>
    <scope>NUCLEOTIDE SEQUENCE [LARGE SCALE GENOMIC DNA]</scope>
    <source>
        <strain evidence="7 8">DSM 7027</strain>
    </source>
</reference>
<feature type="transmembrane region" description="Helical" evidence="5">
    <location>
        <begin position="40"/>
        <end position="58"/>
    </location>
</feature>
<accession>A0A1N6QZC8</accession>